<dbReference type="RefSeq" id="WP_345336384.1">
    <property type="nucleotide sequence ID" value="NZ_BAABES010000006.1"/>
</dbReference>
<dbReference type="Proteomes" id="UP000614047">
    <property type="component" value="Unassembled WGS sequence"/>
</dbReference>
<evidence type="ECO:0000256" key="1">
    <source>
        <dbReference type="ARBA" id="ARBA00004651"/>
    </source>
</evidence>
<feature type="transmembrane region" description="Helical" evidence="7">
    <location>
        <begin position="78"/>
        <end position="100"/>
    </location>
</feature>
<keyword evidence="4 7" id="KW-0812">Transmembrane</keyword>
<feature type="transmembrane region" description="Helical" evidence="7">
    <location>
        <begin position="322"/>
        <end position="341"/>
    </location>
</feature>
<dbReference type="SUPFAM" id="SSF103473">
    <property type="entry name" value="MFS general substrate transporter"/>
    <property type="match status" value="1"/>
</dbReference>
<keyword evidence="2" id="KW-0813">Transport</keyword>
<comment type="caution">
    <text evidence="8">The sequence shown here is derived from an EMBL/GenBank/DDBJ whole genome shotgun (WGS) entry which is preliminary data.</text>
</comment>
<name>A0A931GHM8_9ACTN</name>
<dbReference type="Pfam" id="PF07690">
    <property type="entry name" value="MFS_1"/>
    <property type="match status" value="1"/>
</dbReference>
<feature type="transmembrane region" description="Helical" evidence="7">
    <location>
        <begin position="48"/>
        <end position="72"/>
    </location>
</feature>
<evidence type="ECO:0000256" key="4">
    <source>
        <dbReference type="ARBA" id="ARBA00022692"/>
    </source>
</evidence>
<keyword evidence="5 7" id="KW-1133">Transmembrane helix</keyword>
<organism evidence="8 9">
    <name type="scientific">Actinomadura viridis</name>
    <dbReference type="NCBI Taxonomy" id="58110"/>
    <lineage>
        <taxon>Bacteria</taxon>
        <taxon>Bacillati</taxon>
        <taxon>Actinomycetota</taxon>
        <taxon>Actinomycetes</taxon>
        <taxon>Streptosporangiales</taxon>
        <taxon>Thermomonosporaceae</taxon>
        <taxon>Actinomadura</taxon>
    </lineage>
</organism>
<dbReference type="Gene3D" id="1.20.1250.20">
    <property type="entry name" value="MFS general substrate transporter like domains"/>
    <property type="match status" value="1"/>
</dbReference>
<feature type="transmembrane region" description="Helical" evidence="7">
    <location>
        <begin position="262"/>
        <end position="281"/>
    </location>
</feature>
<evidence type="ECO:0000256" key="3">
    <source>
        <dbReference type="ARBA" id="ARBA00022475"/>
    </source>
</evidence>
<sequence length="444" mass="44577">MPGPLLVCSLHPPPPAAPSRKVLMTPSPSLVSAGSPPPAARTSGDGQVITLMVVIQAAIALGFFAVMAHVVAHLRDGLGLTAGTIGLVLGLRVGVQYALLLPVGALTDLLGAARAGVVACALRAAGFALLGTAKGLPELVAAAVLLGAGGALFHPAAQSVLAGLSPERRARGFAAYIATQHAAAVAGPPLGLALLALGAGVMGSPDGFGLLAGAAATAWTLSAGLFLLLRRHLPRRDRGAGGRAPDAMAAFRGVRAVAGDRTFLLFVLATAPTTLLVDQAMTVVPLKGFSPEAATLFFCVLAASAAAAQPWVASRRRGERPWVLRCGLLLGGASYLVLVPLDGADPGPGWMLAAVLGGLASGLVQPALFQRVARHATPERFGTHFGVLSFLHGTFAFAGGLVVGRLFDLGAPGATLALAGLAALGAAAALLPGRRAALRTADRR</sequence>
<evidence type="ECO:0000256" key="6">
    <source>
        <dbReference type="ARBA" id="ARBA00023136"/>
    </source>
</evidence>
<comment type="subcellular location">
    <subcellularLocation>
        <location evidence="1">Cell membrane</location>
        <topology evidence="1">Multi-pass membrane protein</topology>
    </subcellularLocation>
</comment>
<dbReference type="InterPro" id="IPR036259">
    <property type="entry name" value="MFS_trans_sf"/>
</dbReference>
<accession>A0A931GHM8</accession>
<reference evidence="8" key="1">
    <citation type="submission" date="2020-11" db="EMBL/GenBank/DDBJ databases">
        <title>Sequencing the genomes of 1000 actinobacteria strains.</title>
        <authorList>
            <person name="Klenk H.-P."/>
        </authorList>
    </citation>
    <scope>NUCLEOTIDE SEQUENCE</scope>
    <source>
        <strain evidence="8">DSM 43175</strain>
    </source>
</reference>
<feature type="transmembrane region" description="Helical" evidence="7">
    <location>
        <begin position="208"/>
        <end position="229"/>
    </location>
</feature>
<dbReference type="AlphaFoldDB" id="A0A931GHM8"/>
<dbReference type="GO" id="GO:0005886">
    <property type="term" value="C:plasma membrane"/>
    <property type="evidence" value="ECO:0007669"/>
    <property type="project" value="UniProtKB-SubCell"/>
</dbReference>
<feature type="transmembrane region" description="Helical" evidence="7">
    <location>
        <begin position="409"/>
        <end position="431"/>
    </location>
</feature>
<feature type="transmembrane region" description="Helical" evidence="7">
    <location>
        <begin position="381"/>
        <end position="403"/>
    </location>
</feature>
<dbReference type="EMBL" id="JADOUA010000001">
    <property type="protein sequence ID" value="MBG6087062.1"/>
    <property type="molecule type" value="Genomic_DNA"/>
</dbReference>
<feature type="transmembrane region" description="Helical" evidence="7">
    <location>
        <begin position="347"/>
        <end position="369"/>
    </location>
</feature>
<dbReference type="InterPro" id="IPR011701">
    <property type="entry name" value="MFS"/>
</dbReference>
<feature type="transmembrane region" description="Helical" evidence="7">
    <location>
        <begin position="173"/>
        <end position="202"/>
    </location>
</feature>
<evidence type="ECO:0000256" key="5">
    <source>
        <dbReference type="ARBA" id="ARBA00022989"/>
    </source>
</evidence>
<evidence type="ECO:0000313" key="8">
    <source>
        <dbReference type="EMBL" id="MBG6087062.1"/>
    </source>
</evidence>
<feature type="transmembrane region" description="Helical" evidence="7">
    <location>
        <begin position="293"/>
        <end position="313"/>
    </location>
</feature>
<evidence type="ECO:0000313" key="9">
    <source>
        <dbReference type="Proteomes" id="UP000614047"/>
    </source>
</evidence>
<dbReference type="PANTHER" id="PTHR23517">
    <property type="entry name" value="RESISTANCE PROTEIN MDTM, PUTATIVE-RELATED-RELATED"/>
    <property type="match status" value="1"/>
</dbReference>
<dbReference type="InterPro" id="IPR050171">
    <property type="entry name" value="MFS_Transporters"/>
</dbReference>
<gene>
    <name evidence="8" type="ORF">IW256_001175</name>
</gene>
<keyword evidence="3" id="KW-1003">Cell membrane</keyword>
<keyword evidence="6 7" id="KW-0472">Membrane</keyword>
<evidence type="ECO:0000256" key="2">
    <source>
        <dbReference type="ARBA" id="ARBA00022448"/>
    </source>
</evidence>
<feature type="transmembrane region" description="Helical" evidence="7">
    <location>
        <begin position="139"/>
        <end position="161"/>
    </location>
</feature>
<dbReference type="GO" id="GO:0022857">
    <property type="term" value="F:transmembrane transporter activity"/>
    <property type="evidence" value="ECO:0007669"/>
    <property type="project" value="InterPro"/>
</dbReference>
<evidence type="ECO:0000256" key="7">
    <source>
        <dbReference type="SAM" id="Phobius"/>
    </source>
</evidence>
<proteinExistence type="predicted"/>
<dbReference type="PANTHER" id="PTHR23517:SF2">
    <property type="entry name" value="MULTIDRUG RESISTANCE PROTEIN MDTH"/>
    <property type="match status" value="1"/>
</dbReference>
<keyword evidence="9" id="KW-1185">Reference proteome</keyword>
<protein>
    <submittedName>
        <fullName evidence="8">MFS family permease</fullName>
    </submittedName>
</protein>